<dbReference type="OrthoDB" id="4550469at2"/>
<name>Q5YME4_NOCFA</name>
<accession>Q5YME4</accession>
<dbReference type="GeneID" id="61136349"/>
<feature type="transmembrane region" description="Helical" evidence="1">
    <location>
        <begin position="71"/>
        <end position="90"/>
    </location>
</feature>
<dbReference type="HOGENOM" id="CLU_2094291_0_0_11"/>
<dbReference type="Proteomes" id="UP000006820">
    <property type="component" value="Plasmid pNF1"/>
</dbReference>
<keyword evidence="1" id="KW-0812">Transmembrane</keyword>
<geneLocation type="plasmid" evidence="2 3">
    <name>pNF1</name>
</geneLocation>
<evidence type="ECO:0000313" key="2">
    <source>
        <dbReference type="EMBL" id="BAD60647.1"/>
    </source>
</evidence>
<evidence type="ECO:0000256" key="1">
    <source>
        <dbReference type="SAM" id="Phobius"/>
    </source>
</evidence>
<dbReference type="RefSeq" id="WP_011212329.1">
    <property type="nucleotide sequence ID" value="NC_006362.1"/>
</dbReference>
<dbReference type="KEGG" id="nfa:PNF1_1220"/>
<keyword evidence="1" id="KW-1133">Transmembrane helix</keyword>
<keyword evidence="2" id="KW-0614">Plasmid</keyword>
<dbReference type="AlphaFoldDB" id="Q5YME4"/>
<dbReference type="EMBL" id="AP006619">
    <property type="protein sequence ID" value="BAD60647.1"/>
    <property type="molecule type" value="Genomic_DNA"/>
</dbReference>
<evidence type="ECO:0000313" key="3">
    <source>
        <dbReference type="Proteomes" id="UP000006820"/>
    </source>
</evidence>
<proteinExistence type="predicted"/>
<organism evidence="2 3">
    <name type="scientific">Nocardia farcinica (strain IFM 10152)</name>
    <dbReference type="NCBI Taxonomy" id="247156"/>
    <lineage>
        <taxon>Bacteria</taxon>
        <taxon>Bacillati</taxon>
        <taxon>Actinomycetota</taxon>
        <taxon>Actinomycetes</taxon>
        <taxon>Mycobacteriales</taxon>
        <taxon>Nocardiaceae</taxon>
        <taxon>Nocardia</taxon>
    </lineage>
</organism>
<reference evidence="2 3" key="1">
    <citation type="journal article" date="2004" name="Proc. Natl. Acad. Sci. U.S.A.">
        <title>The complete genomic sequence of Nocardia farcinica IFM 10152.</title>
        <authorList>
            <person name="Ishikawa J."/>
            <person name="Yamashita A."/>
            <person name="Mikami Y."/>
            <person name="Hoshino Y."/>
            <person name="Kurita H."/>
            <person name="Hotta K."/>
            <person name="Shiba T."/>
            <person name="Hattori M."/>
        </authorList>
    </citation>
    <scope>NUCLEOTIDE SEQUENCE [LARGE SCALE GENOMIC DNA]</scope>
    <source>
        <strain evidence="2 3">IFM 10152</strain>
        <plasmid evidence="3">Plasmid pNF1</plasmid>
    </source>
</reference>
<sequence>MNEPPERVSSERHLAAANGPLVPSALSIEQRRERLDERIAWLRDRTNCTVHLRGDLRAVVVLWGPRPAHGLHAALSVATAGLWAPMWLAITWQRRPLRLQLEVDDAGVVRATPIKR</sequence>
<gene>
    <name evidence="2" type="ordered locus">PNF1_1220</name>
</gene>
<protein>
    <submittedName>
        <fullName evidence="2">Uncharacterized protein</fullName>
    </submittedName>
</protein>
<keyword evidence="3" id="KW-1185">Reference proteome</keyword>
<keyword evidence="1" id="KW-0472">Membrane</keyword>